<evidence type="ECO:0000256" key="2">
    <source>
        <dbReference type="ARBA" id="ARBA00023251"/>
    </source>
</evidence>
<dbReference type="AlphaFoldDB" id="A0A285SYA1"/>
<evidence type="ECO:0000313" key="5">
    <source>
        <dbReference type="Proteomes" id="UP000219331"/>
    </source>
</evidence>
<dbReference type="PROSITE" id="PS51186">
    <property type="entry name" value="GNAT"/>
    <property type="match status" value="1"/>
</dbReference>
<name>A0A285SYA1_9HYPH</name>
<dbReference type="Pfam" id="PF13523">
    <property type="entry name" value="Acetyltransf_8"/>
    <property type="match status" value="1"/>
</dbReference>
<dbReference type="RefSeq" id="WP_097175372.1">
    <property type="nucleotide sequence ID" value="NZ_OBML01000007.1"/>
</dbReference>
<dbReference type="SMART" id="SM01006">
    <property type="entry name" value="AlcB"/>
    <property type="match status" value="1"/>
</dbReference>
<reference evidence="4 5" key="1">
    <citation type="submission" date="2017-08" db="EMBL/GenBank/DDBJ databases">
        <authorList>
            <person name="de Groot N.N."/>
        </authorList>
    </citation>
    <scope>NUCLEOTIDE SEQUENCE [LARGE SCALE GENOMIC DNA]</scope>
    <source>
        <strain evidence="4 5">USBA 352</strain>
    </source>
</reference>
<dbReference type="PANTHER" id="PTHR31438:SF1">
    <property type="entry name" value="LYSINE N-ACYLTRANSFERASE C17G9.06C-RELATED"/>
    <property type="match status" value="1"/>
</dbReference>
<evidence type="ECO:0000259" key="3">
    <source>
        <dbReference type="PROSITE" id="PS51186"/>
    </source>
</evidence>
<dbReference type="GO" id="GO:0016410">
    <property type="term" value="F:N-acyltransferase activity"/>
    <property type="evidence" value="ECO:0007669"/>
    <property type="project" value="TreeGrafter"/>
</dbReference>
<dbReference type="InterPro" id="IPR016181">
    <property type="entry name" value="Acyl_CoA_acyltransferase"/>
</dbReference>
<dbReference type="GO" id="GO:0046677">
    <property type="term" value="P:response to antibiotic"/>
    <property type="evidence" value="ECO:0007669"/>
    <property type="project" value="UniProtKB-KW"/>
</dbReference>
<accession>A0A285SYA1</accession>
<dbReference type="InterPro" id="IPR019432">
    <property type="entry name" value="Acyltransferase_MbtK/IucB-like"/>
</dbReference>
<proteinExistence type="predicted"/>
<keyword evidence="4" id="KW-0808">Transferase</keyword>
<dbReference type="Gene3D" id="3.40.630.30">
    <property type="match status" value="1"/>
</dbReference>
<keyword evidence="2" id="KW-0046">Antibiotic resistance</keyword>
<sequence length="180" mass="20117">MPIDPQRIGFRPVEAADLPLLAGWMETPHWRQWWGDPATELGYIREMIEGRDTTEPWLFTLDGREAGYVQVWYVADNRTAEVIAETPWVAEVPSDAVGVDLSIGREEDLSRGIGSAALTAFVALLRARGHQRIVIDPDAENVRACRAYAKAGFRPVAHLAGRTGEALIMEYVDSTWETRP</sequence>
<evidence type="ECO:0000256" key="1">
    <source>
        <dbReference type="ARBA" id="ARBA00004924"/>
    </source>
</evidence>
<gene>
    <name evidence="4" type="ORF">SAMN05421512_107189</name>
</gene>
<dbReference type="STRING" id="538381.GCA_001696535_03730"/>
<protein>
    <submittedName>
        <fullName evidence="4">Aminoglycoside 6'-N-acetyltransferase</fullName>
    </submittedName>
</protein>
<keyword evidence="5" id="KW-1185">Reference proteome</keyword>
<organism evidence="4 5">
    <name type="scientific">Stappia indica</name>
    <dbReference type="NCBI Taxonomy" id="538381"/>
    <lineage>
        <taxon>Bacteria</taxon>
        <taxon>Pseudomonadati</taxon>
        <taxon>Pseudomonadota</taxon>
        <taxon>Alphaproteobacteria</taxon>
        <taxon>Hyphomicrobiales</taxon>
        <taxon>Stappiaceae</taxon>
        <taxon>Stappia</taxon>
    </lineage>
</organism>
<feature type="domain" description="N-acetyltransferase" evidence="3">
    <location>
        <begin position="8"/>
        <end position="174"/>
    </location>
</feature>
<dbReference type="GO" id="GO:0019290">
    <property type="term" value="P:siderophore biosynthetic process"/>
    <property type="evidence" value="ECO:0007669"/>
    <property type="project" value="InterPro"/>
</dbReference>
<evidence type="ECO:0000313" key="4">
    <source>
        <dbReference type="EMBL" id="SOC13530.1"/>
    </source>
</evidence>
<dbReference type="InterPro" id="IPR000182">
    <property type="entry name" value="GNAT_dom"/>
</dbReference>
<dbReference type="PANTHER" id="PTHR31438">
    <property type="entry name" value="LYSINE N-ACYLTRANSFERASE C17G9.06C-RELATED"/>
    <property type="match status" value="1"/>
</dbReference>
<dbReference type="SUPFAM" id="SSF55729">
    <property type="entry name" value="Acyl-CoA N-acyltransferases (Nat)"/>
    <property type="match status" value="1"/>
</dbReference>
<dbReference type="OrthoDB" id="9814648at2"/>
<comment type="pathway">
    <text evidence="1">Siderophore biosynthesis.</text>
</comment>
<dbReference type="Proteomes" id="UP000219331">
    <property type="component" value="Unassembled WGS sequence"/>
</dbReference>
<dbReference type="EMBL" id="OBML01000007">
    <property type="protein sequence ID" value="SOC13530.1"/>
    <property type="molecule type" value="Genomic_DNA"/>
</dbReference>